<reference evidence="10 11" key="1">
    <citation type="journal article" date="2013" name="BMC Genomics">
        <title>Reconstruction of the lipid metabolism for the microalga Monoraphidium neglectum from its genome sequence reveals characteristics suitable for biofuel production.</title>
        <authorList>
            <person name="Bogen C."/>
            <person name="Al-Dilaimi A."/>
            <person name="Albersmeier A."/>
            <person name="Wichmann J."/>
            <person name="Grundmann M."/>
            <person name="Rupp O."/>
            <person name="Lauersen K.J."/>
            <person name="Blifernez-Klassen O."/>
            <person name="Kalinowski J."/>
            <person name="Goesmann A."/>
            <person name="Mussgnug J.H."/>
            <person name="Kruse O."/>
        </authorList>
    </citation>
    <scope>NUCLEOTIDE SEQUENCE [LARGE SCALE GENOMIC DNA]</scope>
    <source>
        <strain evidence="10 11">SAG 48.87</strain>
    </source>
</reference>
<evidence type="ECO:0000256" key="1">
    <source>
        <dbReference type="ARBA" id="ARBA00012552"/>
    </source>
</evidence>
<dbReference type="GeneID" id="25741526"/>
<dbReference type="AlphaFoldDB" id="A0A0D2JJ24"/>
<comment type="similarity">
    <text evidence="6">Belongs to the DEAD box helicase family.</text>
</comment>
<evidence type="ECO:0000256" key="4">
    <source>
        <dbReference type="ARBA" id="ARBA00022806"/>
    </source>
</evidence>
<dbReference type="PROSITE" id="PS00039">
    <property type="entry name" value="DEAD_ATP_HELICASE"/>
    <property type="match status" value="1"/>
</dbReference>
<dbReference type="Pfam" id="PF00271">
    <property type="entry name" value="Helicase_C"/>
    <property type="match status" value="1"/>
</dbReference>
<dbReference type="PROSITE" id="PS51192">
    <property type="entry name" value="HELICASE_ATP_BIND_1"/>
    <property type="match status" value="1"/>
</dbReference>
<evidence type="ECO:0000256" key="6">
    <source>
        <dbReference type="RuleBase" id="RU000492"/>
    </source>
</evidence>
<keyword evidence="2 6" id="KW-0547">Nucleotide-binding</keyword>
<dbReference type="EMBL" id="KK101884">
    <property type="protein sequence ID" value="KIY99312.1"/>
    <property type="molecule type" value="Genomic_DNA"/>
</dbReference>
<dbReference type="GO" id="GO:0005524">
    <property type="term" value="F:ATP binding"/>
    <property type="evidence" value="ECO:0007669"/>
    <property type="project" value="UniProtKB-KW"/>
</dbReference>
<dbReference type="STRING" id="145388.A0A0D2JJ24"/>
<dbReference type="PANTHER" id="PTHR47958">
    <property type="entry name" value="ATP-DEPENDENT RNA HELICASE DBP3"/>
    <property type="match status" value="1"/>
</dbReference>
<evidence type="ECO:0000259" key="8">
    <source>
        <dbReference type="PROSITE" id="PS51192"/>
    </source>
</evidence>
<dbReference type="InterPro" id="IPR027417">
    <property type="entry name" value="P-loop_NTPase"/>
</dbReference>
<evidence type="ECO:0000313" key="10">
    <source>
        <dbReference type="EMBL" id="KIY99312.1"/>
    </source>
</evidence>
<dbReference type="Pfam" id="PF00270">
    <property type="entry name" value="DEAD"/>
    <property type="match status" value="1"/>
</dbReference>
<dbReference type="SMART" id="SM00490">
    <property type="entry name" value="HELICc"/>
    <property type="match status" value="1"/>
</dbReference>
<organism evidence="10 11">
    <name type="scientific">Monoraphidium neglectum</name>
    <dbReference type="NCBI Taxonomy" id="145388"/>
    <lineage>
        <taxon>Eukaryota</taxon>
        <taxon>Viridiplantae</taxon>
        <taxon>Chlorophyta</taxon>
        <taxon>core chlorophytes</taxon>
        <taxon>Chlorophyceae</taxon>
        <taxon>CS clade</taxon>
        <taxon>Sphaeropleales</taxon>
        <taxon>Selenastraceae</taxon>
        <taxon>Monoraphidium</taxon>
    </lineage>
</organism>
<proteinExistence type="inferred from homology"/>
<name>A0A0D2JJ24_9CHLO</name>
<dbReference type="EC" id="3.6.4.13" evidence="1"/>
<evidence type="ECO:0000313" key="11">
    <source>
        <dbReference type="Proteomes" id="UP000054498"/>
    </source>
</evidence>
<feature type="compositionally biased region" description="Low complexity" evidence="7">
    <location>
        <begin position="77"/>
        <end position="90"/>
    </location>
</feature>
<feature type="domain" description="Helicase C-terminal" evidence="9">
    <location>
        <begin position="437"/>
        <end position="585"/>
    </location>
</feature>
<evidence type="ECO:0000259" key="9">
    <source>
        <dbReference type="PROSITE" id="PS51194"/>
    </source>
</evidence>
<dbReference type="GO" id="GO:0003724">
    <property type="term" value="F:RNA helicase activity"/>
    <property type="evidence" value="ECO:0007669"/>
    <property type="project" value="UniProtKB-EC"/>
</dbReference>
<feature type="domain" description="Helicase ATP-binding" evidence="8">
    <location>
        <begin position="228"/>
        <end position="407"/>
    </location>
</feature>
<dbReference type="PROSITE" id="PS51194">
    <property type="entry name" value="HELICASE_CTER"/>
    <property type="match status" value="1"/>
</dbReference>
<keyword evidence="4 6" id="KW-0347">Helicase</keyword>
<keyword evidence="3 6" id="KW-0378">Hydrolase</keyword>
<feature type="compositionally biased region" description="Basic residues" evidence="7">
    <location>
        <begin position="20"/>
        <end position="31"/>
    </location>
</feature>
<dbReference type="GO" id="GO:0003676">
    <property type="term" value="F:nucleic acid binding"/>
    <property type="evidence" value="ECO:0007669"/>
    <property type="project" value="InterPro"/>
</dbReference>
<dbReference type="OrthoDB" id="196131at2759"/>
<keyword evidence="11" id="KW-1185">Reference proteome</keyword>
<dbReference type="InterPro" id="IPR000629">
    <property type="entry name" value="RNA-helicase_DEAD-box_CS"/>
</dbReference>
<sequence>MAEDGEAALSKAELKALKAAKKQMKKEKRDKKAAAAAASEAATPGVAGSNSEDTAVEVAVGEKKKKKKNKEKRAAEDQQQQQQQQVAADAAVEEEGKKKKAKKAKRDREEQQPADAEPAKKAKAPKQQQQQQQHQQQKQQPPRSLAAVGDAALAASSAPILKALYKEHPDVAAMSPAQAAAAREERKMAVDGCGLAPVLSFDQTGLGPELLHSTRDFVAPSPIQSQCWPIVLSGYDLIGIAATGSGKTLGFGLPMMAHIAANKRPGGASAGKKGPFAVVLAPTRELALQIAAVLEDAGARCGVRCCCVYGGVPKGPQIAALKSGVEVIVGTPGRLEDLMEDSIARLTNVTYLVLDEADRMLDLGFEPHIRKICQTVRADRQTLMFSATWPTAVQQLASNFLAEEGAVKVTVGSLELAASHSVAQSVEVIDPAKRDDRLQQLLQQHHSSRKNRIIIFVLYKKEAPRVEALLKRKGWSAAAIHGDISQAQRTAAVEAFKAGTIPLLIATDVAARGLDIPDVEVVINYSFPLTIEDYVHRIGRTGRAGKTGRAVTFFSAGADKPRAGELINVLREAGQPVPDELLKFGTTVKKKEHKLYGAHFKDVDLSKKATKVTFDD</sequence>
<dbReference type="Proteomes" id="UP000054498">
    <property type="component" value="Unassembled WGS sequence"/>
</dbReference>
<evidence type="ECO:0000256" key="5">
    <source>
        <dbReference type="ARBA" id="ARBA00022840"/>
    </source>
</evidence>
<dbReference type="FunFam" id="3.40.50.300:FF:000008">
    <property type="entry name" value="ATP-dependent RNA helicase RhlB"/>
    <property type="match status" value="1"/>
</dbReference>
<evidence type="ECO:0000256" key="2">
    <source>
        <dbReference type="ARBA" id="ARBA00022741"/>
    </source>
</evidence>
<keyword evidence="5 6" id="KW-0067">ATP-binding</keyword>
<accession>A0A0D2JJ24</accession>
<feature type="compositionally biased region" description="Low complexity" evidence="7">
    <location>
        <begin position="125"/>
        <end position="151"/>
    </location>
</feature>
<dbReference type="CDD" id="cd18787">
    <property type="entry name" value="SF2_C_DEAD"/>
    <property type="match status" value="1"/>
</dbReference>
<dbReference type="SMART" id="SM00487">
    <property type="entry name" value="DEXDc"/>
    <property type="match status" value="1"/>
</dbReference>
<protein>
    <recommendedName>
        <fullName evidence="1">RNA helicase</fullName>
        <ecNumber evidence="1">3.6.4.13</ecNumber>
    </recommendedName>
</protein>
<dbReference type="InterPro" id="IPR014001">
    <property type="entry name" value="Helicase_ATP-bd"/>
</dbReference>
<dbReference type="InterPro" id="IPR011545">
    <property type="entry name" value="DEAD/DEAH_box_helicase_dom"/>
</dbReference>
<dbReference type="SUPFAM" id="SSF52540">
    <property type="entry name" value="P-loop containing nucleoside triphosphate hydrolases"/>
    <property type="match status" value="1"/>
</dbReference>
<dbReference type="KEGG" id="mng:MNEG_8651"/>
<dbReference type="RefSeq" id="XP_013898332.1">
    <property type="nucleotide sequence ID" value="XM_014042878.1"/>
</dbReference>
<dbReference type="InterPro" id="IPR001650">
    <property type="entry name" value="Helicase_C-like"/>
</dbReference>
<feature type="region of interest" description="Disordered" evidence="7">
    <location>
        <begin position="20"/>
        <end position="151"/>
    </location>
</feature>
<dbReference type="GO" id="GO:0016787">
    <property type="term" value="F:hydrolase activity"/>
    <property type="evidence" value="ECO:0007669"/>
    <property type="project" value="UniProtKB-KW"/>
</dbReference>
<evidence type="ECO:0000256" key="3">
    <source>
        <dbReference type="ARBA" id="ARBA00022801"/>
    </source>
</evidence>
<dbReference type="Gene3D" id="3.40.50.300">
    <property type="entry name" value="P-loop containing nucleotide triphosphate hydrolases"/>
    <property type="match status" value="2"/>
</dbReference>
<evidence type="ECO:0000256" key="7">
    <source>
        <dbReference type="SAM" id="MobiDB-lite"/>
    </source>
</evidence>
<gene>
    <name evidence="10" type="ORF">MNEG_8651</name>
</gene>